<evidence type="ECO:0000256" key="1">
    <source>
        <dbReference type="SAM" id="Phobius"/>
    </source>
</evidence>
<name>A0A8S1LLK2_9CILI</name>
<protein>
    <recommendedName>
        <fullName evidence="4">Transmembrane protein</fullName>
    </recommendedName>
</protein>
<comment type="caution">
    <text evidence="2">The sequence shown here is derived from an EMBL/GenBank/DDBJ whole genome shotgun (WGS) entry which is preliminary data.</text>
</comment>
<dbReference type="PANTHER" id="PTHR11319">
    <property type="entry name" value="G PROTEIN-COUPLED RECEPTOR-RELATED"/>
    <property type="match status" value="1"/>
</dbReference>
<feature type="transmembrane region" description="Helical" evidence="1">
    <location>
        <begin position="2322"/>
        <end position="2340"/>
    </location>
</feature>
<dbReference type="CDD" id="cd00064">
    <property type="entry name" value="FU"/>
    <property type="match status" value="1"/>
</dbReference>
<evidence type="ECO:0000313" key="3">
    <source>
        <dbReference type="Proteomes" id="UP000692954"/>
    </source>
</evidence>
<dbReference type="PANTHER" id="PTHR11319:SF35">
    <property type="entry name" value="OUTER MEMBRANE PROTEIN PMPC-RELATED"/>
    <property type="match status" value="1"/>
</dbReference>
<feature type="transmembrane region" description="Helical" evidence="1">
    <location>
        <begin position="2231"/>
        <end position="2251"/>
    </location>
</feature>
<feature type="transmembrane region" description="Helical" evidence="1">
    <location>
        <begin position="2374"/>
        <end position="2393"/>
    </location>
</feature>
<proteinExistence type="predicted"/>
<accession>A0A8S1LLK2</accession>
<feature type="transmembrane region" description="Helical" evidence="1">
    <location>
        <begin position="2427"/>
        <end position="2451"/>
    </location>
</feature>
<dbReference type="Proteomes" id="UP000692954">
    <property type="component" value="Unassembled WGS sequence"/>
</dbReference>
<dbReference type="OrthoDB" id="317300at2759"/>
<dbReference type="EMBL" id="CAJJDN010000021">
    <property type="protein sequence ID" value="CAD8066233.1"/>
    <property type="molecule type" value="Genomic_DNA"/>
</dbReference>
<reference evidence="2" key="1">
    <citation type="submission" date="2021-01" db="EMBL/GenBank/DDBJ databases">
        <authorList>
            <consortium name="Genoscope - CEA"/>
            <person name="William W."/>
        </authorList>
    </citation>
    <scope>NUCLEOTIDE SEQUENCE</scope>
</reference>
<dbReference type="InterPro" id="IPR006212">
    <property type="entry name" value="Furin_repeat"/>
</dbReference>
<keyword evidence="1" id="KW-0472">Membrane</keyword>
<organism evidence="2 3">
    <name type="scientific">Paramecium sonneborni</name>
    <dbReference type="NCBI Taxonomy" id="65129"/>
    <lineage>
        <taxon>Eukaryota</taxon>
        <taxon>Sar</taxon>
        <taxon>Alveolata</taxon>
        <taxon>Ciliophora</taxon>
        <taxon>Intramacronucleata</taxon>
        <taxon>Oligohymenophorea</taxon>
        <taxon>Peniculida</taxon>
        <taxon>Parameciidae</taxon>
        <taxon>Paramecium</taxon>
    </lineage>
</organism>
<evidence type="ECO:0008006" key="4">
    <source>
        <dbReference type="Google" id="ProtNLM"/>
    </source>
</evidence>
<keyword evidence="3" id="KW-1185">Reference proteome</keyword>
<feature type="transmembrane region" description="Helical" evidence="1">
    <location>
        <begin position="2572"/>
        <end position="2593"/>
    </location>
</feature>
<keyword evidence="1" id="KW-0812">Transmembrane</keyword>
<sequence length="2691" mass="315594">MFFIFPLIQICISSFTYINDQTRYSAIIDWNDPTQGQGLVSKLCPLGAKYYMYETLNTDIYYFLSVGLLLNEDLFYLHYLVLSNSEQKIIHYVYYKQDNVWLSNQFNFNLQDYEGLWIQEYVYYDIVQNQLKVDMKWGNQEQVRCSYDYQNFMYQTFNFIIGGSYDVEDPITQKMLNLKTFPGQLRAATSVYKQDMDNGWEIFTESLCSQTTRLLLGKLDFSLFNQHQIYMIENQNLKYYKVTFWAQIPKQYDSDSDHRIHIFRIAANRFTTDFLATGSNSFVLQYVFNQENKQWMMIIKYYSYIMPIITQFTQNNDPFENIDTILIEDYSLLSSWHFIEVEYNPNTLNFNYFNKKQSEQIIRTYSNVNQFSNIYYRLFFGGSREDFSSLERSFGLISYYDCNNQNIQCHYSCQTCEGPLSNECLSCPESSNRIYNEIEQTCRCKVWYSETSDFNCEFVTQNEVIVDLVNEQDDEDNEFCKFGEFSFNQICFQCPSARQINQVICVECLMRPIDWVIKSASCKDTYYQFENYNSNSFLKVKNNPEITNIQFIFENEQLLPCHGCILCDQITDQNCQISKYQHLNRVTYIKCQIGYLFSNGKCIKIKSLETKKTYCQINCQLCENDICLLCSSLTEYFINYMGQCQQCSIIHCKYCFQYNQFNFKENSILQNEQNTNQINDDYLVGCAQCQQGYSFSFKQNLCIKNNVDNQCSNFIDNEGNTICYATKFELLQSKFQQINDCQDIIPNCEQCIYSQFDLMVCIQCQDGYFNSKLNGLCMSCKDLFDYVQECELNNKTLQKYKLETIGYLQLLTQDFYNLNQLFSNYNQVLITQCSNNLVLDINLNKCTESCLNCDKCKYIHGEYQCIKCTSQSDEITDFYSQISGNCYQCPYPCKFCLQLDSDLINKYNPYFLLNSTSIKQAQKCLINFDNNLTYIDQKSGLIKPFNNETKMKQKFISYSEKLSTSDGTFVLSKSISSYYYFIANQIPSQLNLMNNYYALKNYTSTIIVDAYFTGQGFVELFNITNFHIFNSLYKYKNSYIRVTSFYGVDIIIQNLTIKDEIESNFLLIYISSDIIINEFYIENLLLNDATIIKINSFFKNSSIKITYLQFYNCTFQDSVFFSFISDKFNTILIKSVNIQNCTFKNSFFIKQQLLDHNQQFLIEDFSFEDCLLENSQLFFIPRTFSVIQMNKVKFSNNQLYNSTILSTFSSVNLYEVEIINTIAIQSIIFYHQFEQSSSFYQINKLKCTNLDLNGSNILQIISLQQNIKINVTIRDSQFENINQIYFDGKISENFFFYIQGANFYANQIILQNQIIFQFLGLEDCFNIIIEKLNVEQNTEINQSLKKQTISQSKIYQNELIYISNFVSLDLNQIKIQGMTQIVDPLIQIRSDESKKKIVNITNLEIKNYLSLNLIKSVNSVVHIQIYSESFIQLKNCAFISNQFWYQQSNQDLFQSSLIKVQSPKSIVILDNLMFNDLKIYNSSESIILIEANVIYASNLQVYKINADNQNQVKSLCGFGIFQTQFINLTNSKFIEVNSIYYGFIYIQLKQEGKLTLRNCIFDNTFIANHPNYQIQIGGVLTIDGQQSKLNLEIINLQAKNIFSQQKCAFLNLIPSSLTNNIFMKNLSFINLFSSENSFGTFDFSSNSKNNKIVLYYINFDNTEEQIVNKLSQYTNLQNSSNLDGIISSSFSPVLIFHFTYSGYLNQPICRINNGDLKLKQFVLTSINIICELSHIFSFEARLMKNIFIEDFVLYKIESQFYLNNFFKLNQTKQSQYLRFRNLKFQNIMCPFCQNGLTIFSSDSDFQNILFSNINFLNNNCGNNSCFIVKCKQIKFQKSKFIDNVAQSNGILQFQTSSINLSQIILKNNIILNIAGSIYLQNSSIIASDIIIVNNSAKIGGAIISEQNKLKKETIKQLMLYENKATNGLNNIKEEADFLKLKMYGIVLKTKREKIGSLIIDRPAYIVNYKQERLNETYIKVASGQMLKDFKIFDIPKMQQVKNNISLSIELYTQLGEKVVNNLDKKCYFEQLYVDEGKGYQLQEILMNSQQENVTISSFNIETQSYSLDSMVFNLDPNANQQVYLLVKSYCEGMNEDQKFLFNVKTLKCQIGEYYNNNQQCLQCDFEKGYYSVEKDSIECQRLDPKKIKAVTSQSIELLPGFWRYSYYQHYIEECENKELCLGGWEVNYKSCKTGSIGAICKECDLYNIRGESQYLKSIQGVCEKKVLEPKIVIITVILMILTFGVAYKISASKYQMNLFYRSLKLKTIHFKILFRCQIDQSTTLIKLLIHIMQILYHLFPHLSIQSNFQEIIWSIGKSSKTLLFLVNFVADYLKISIIYLQVIWAVLIPILQIILIGFCYQLFQIFLVNGNRNFSYALISCLFIIFYSIPNVIEELSSLTSIRSVVNIDWIEANLAYVYNTKEHYSWILYFIMPIMLTTFITIPLTAFILIRKRHKQIHKVDPTIGIYGFLCNDYKEQFYYWELVNLQMRQLTILIHQHINNLRIIFKNLIVLLILFIYFVAISQKKPYEKQYINKIERIGLFTCSIVVCFICLSQETKDEGLKEVQLISEYVIIIIVIFLLTYIIYYILLVLMRNYDESFDRLRKIILIRFPQIDNQFPCMKKYLRSRLEAKRNVEKKFVLIKQCLKTHKQNNSRILRQTINLANEEMISQIQRSDHRQLIISSHLSYIY</sequence>
<keyword evidence="1" id="KW-1133">Transmembrane helix</keyword>
<feature type="transmembrane region" description="Helical" evidence="1">
    <location>
        <begin position="2346"/>
        <end position="2367"/>
    </location>
</feature>
<gene>
    <name evidence="2" type="ORF">PSON_ATCC_30995.1.T0210216</name>
</gene>
<feature type="transmembrane region" description="Helical" evidence="1">
    <location>
        <begin position="2505"/>
        <end position="2523"/>
    </location>
</feature>
<evidence type="ECO:0000313" key="2">
    <source>
        <dbReference type="EMBL" id="CAD8066233.1"/>
    </source>
</evidence>